<evidence type="ECO:0000313" key="6">
    <source>
        <dbReference type="EMBL" id="KAE8724321.1"/>
    </source>
</evidence>
<gene>
    <name evidence="6" type="ORF">F3Y22_tig00010533pilonHSYRG00181</name>
</gene>
<dbReference type="InterPro" id="IPR018188">
    <property type="entry name" value="RNase_T2_His_AS_1"/>
</dbReference>
<dbReference type="Gene3D" id="3.90.730.10">
    <property type="entry name" value="Ribonuclease T2-like"/>
    <property type="match status" value="1"/>
</dbReference>
<dbReference type="PROSITE" id="PS00530">
    <property type="entry name" value="RNASE_T2_1"/>
    <property type="match status" value="1"/>
</dbReference>
<organism evidence="6 7">
    <name type="scientific">Hibiscus syriacus</name>
    <name type="common">Rose of Sharon</name>
    <dbReference type="NCBI Taxonomy" id="106335"/>
    <lineage>
        <taxon>Eukaryota</taxon>
        <taxon>Viridiplantae</taxon>
        <taxon>Streptophyta</taxon>
        <taxon>Embryophyta</taxon>
        <taxon>Tracheophyta</taxon>
        <taxon>Spermatophyta</taxon>
        <taxon>Magnoliopsida</taxon>
        <taxon>eudicotyledons</taxon>
        <taxon>Gunneridae</taxon>
        <taxon>Pentapetalae</taxon>
        <taxon>rosids</taxon>
        <taxon>malvids</taxon>
        <taxon>Malvales</taxon>
        <taxon>Malvaceae</taxon>
        <taxon>Malvoideae</taxon>
        <taxon>Hibiscus</taxon>
    </lineage>
</organism>
<evidence type="ECO:0000256" key="1">
    <source>
        <dbReference type="ARBA" id="ARBA00007469"/>
    </source>
</evidence>
<evidence type="ECO:0000313" key="7">
    <source>
        <dbReference type="Proteomes" id="UP000436088"/>
    </source>
</evidence>
<feature type="chain" id="PRO_5025450187" evidence="5">
    <location>
        <begin position="22"/>
        <end position="261"/>
    </location>
</feature>
<keyword evidence="2" id="KW-0378">Hydrolase</keyword>
<evidence type="ECO:0000256" key="3">
    <source>
        <dbReference type="ARBA" id="ARBA00023239"/>
    </source>
</evidence>
<dbReference type="GO" id="GO:0005576">
    <property type="term" value="C:extracellular region"/>
    <property type="evidence" value="ECO:0007669"/>
    <property type="project" value="TreeGrafter"/>
</dbReference>
<keyword evidence="3" id="KW-0456">Lyase</keyword>
<dbReference type="EMBL" id="VEPZ02000472">
    <property type="protein sequence ID" value="KAE8724321.1"/>
    <property type="molecule type" value="Genomic_DNA"/>
</dbReference>
<dbReference type="PANTHER" id="PTHR11240">
    <property type="entry name" value="RIBONUCLEASE T2"/>
    <property type="match status" value="1"/>
</dbReference>
<dbReference type="PANTHER" id="PTHR11240:SF46">
    <property type="entry name" value="INTRACELLULAR RIBONUCLEASE LX-LIKE"/>
    <property type="match status" value="1"/>
</dbReference>
<name>A0A6A3C935_HIBSY</name>
<feature type="signal peptide" evidence="5">
    <location>
        <begin position="1"/>
        <end position="21"/>
    </location>
</feature>
<keyword evidence="7" id="KW-1185">Reference proteome</keyword>
<reference evidence="6" key="1">
    <citation type="submission" date="2019-09" db="EMBL/GenBank/DDBJ databases">
        <title>Draft genome information of white flower Hibiscus syriacus.</title>
        <authorList>
            <person name="Kim Y.-M."/>
        </authorList>
    </citation>
    <scope>NUCLEOTIDE SEQUENCE [LARGE SCALE GENOMIC DNA]</scope>
    <source>
        <strain evidence="6">YM2019G1</strain>
    </source>
</reference>
<dbReference type="InterPro" id="IPR001568">
    <property type="entry name" value="RNase_T2-like"/>
</dbReference>
<dbReference type="GO" id="GO:0033897">
    <property type="term" value="F:ribonuclease T2 activity"/>
    <property type="evidence" value="ECO:0007669"/>
    <property type="project" value="InterPro"/>
</dbReference>
<dbReference type="InterPro" id="IPR036430">
    <property type="entry name" value="RNase_T2-like_sf"/>
</dbReference>
<dbReference type="Pfam" id="PF00445">
    <property type="entry name" value="Ribonuclease_T2"/>
    <property type="match status" value="1"/>
</dbReference>
<proteinExistence type="inferred from homology"/>
<comment type="similarity">
    <text evidence="1 4">Belongs to the RNase T2 family.</text>
</comment>
<evidence type="ECO:0000256" key="2">
    <source>
        <dbReference type="ARBA" id="ARBA00022722"/>
    </source>
</evidence>
<protein>
    <submittedName>
        <fullName evidence="6">Uncharacterized protein</fullName>
    </submittedName>
</protein>
<dbReference type="SUPFAM" id="SSF55895">
    <property type="entry name" value="Ribonuclease Rh-like"/>
    <property type="match status" value="1"/>
</dbReference>
<dbReference type="Proteomes" id="UP000436088">
    <property type="component" value="Unassembled WGS sequence"/>
</dbReference>
<dbReference type="GO" id="GO:0006401">
    <property type="term" value="P:RNA catabolic process"/>
    <property type="evidence" value="ECO:0007669"/>
    <property type="project" value="TreeGrafter"/>
</dbReference>
<keyword evidence="5" id="KW-0732">Signal</keyword>
<evidence type="ECO:0000256" key="5">
    <source>
        <dbReference type="SAM" id="SignalP"/>
    </source>
</evidence>
<dbReference type="OrthoDB" id="1884050at2759"/>
<accession>A0A6A3C935</accession>
<comment type="caution">
    <text evidence="6">The sequence shown here is derived from an EMBL/GenBank/DDBJ whole genome shotgun (WGS) entry which is preliminary data.</text>
</comment>
<keyword evidence="2" id="KW-0540">Nuclease</keyword>
<dbReference type="AlphaFoldDB" id="A0A6A3C935"/>
<evidence type="ECO:0000256" key="4">
    <source>
        <dbReference type="RuleBase" id="RU004328"/>
    </source>
</evidence>
<sequence>MVMKHLLAFAAAVLASSVVSAQGSEFAFYKLSLIWPSSVCISAPQNCISPIPKIFTVHGLWPALKDDTSIPPYDPIDNNCNPSPVAPGDIVGKLAPIKGRLQTKWPNLIKGRTAGRDELFWQTEWSHHGMCSDYPQDPFTYFSSALNLAENRKYDPLKVLGVQPSNTPYEIDTLLENVKKNVGFYPQISCSMPIKGKKQLYLKEIRLCFKRAMPPSQLQNCPDDMDNLCRSVPPTQRTVMYPPPIKTNSGCNVTWELSASA</sequence>
<dbReference type="GO" id="GO:0003723">
    <property type="term" value="F:RNA binding"/>
    <property type="evidence" value="ECO:0007669"/>
    <property type="project" value="InterPro"/>
</dbReference>